<dbReference type="Proteomes" id="UP001345219">
    <property type="component" value="Chromosome 21"/>
</dbReference>
<keyword evidence="3" id="KW-1185">Reference proteome</keyword>
<evidence type="ECO:0000313" key="3">
    <source>
        <dbReference type="Proteomes" id="UP001345219"/>
    </source>
</evidence>
<name>A0AAN7JMF3_9MYRT</name>
<reference evidence="2 3" key="1">
    <citation type="journal article" date="2023" name="Hortic Res">
        <title>Pangenome of water caltrop reveals structural variations and asymmetric subgenome divergence after allopolyploidization.</title>
        <authorList>
            <person name="Zhang X."/>
            <person name="Chen Y."/>
            <person name="Wang L."/>
            <person name="Yuan Y."/>
            <person name="Fang M."/>
            <person name="Shi L."/>
            <person name="Lu R."/>
            <person name="Comes H.P."/>
            <person name="Ma Y."/>
            <person name="Chen Y."/>
            <person name="Huang G."/>
            <person name="Zhou Y."/>
            <person name="Zheng Z."/>
            <person name="Qiu Y."/>
        </authorList>
    </citation>
    <scope>NUCLEOTIDE SEQUENCE [LARGE SCALE GENOMIC DNA]</scope>
    <source>
        <tissue evidence="2">Roots</tissue>
    </source>
</reference>
<proteinExistence type="predicted"/>
<organism evidence="2 3">
    <name type="scientific">Trapa incisa</name>
    <dbReference type="NCBI Taxonomy" id="236973"/>
    <lineage>
        <taxon>Eukaryota</taxon>
        <taxon>Viridiplantae</taxon>
        <taxon>Streptophyta</taxon>
        <taxon>Embryophyta</taxon>
        <taxon>Tracheophyta</taxon>
        <taxon>Spermatophyta</taxon>
        <taxon>Magnoliopsida</taxon>
        <taxon>eudicotyledons</taxon>
        <taxon>Gunneridae</taxon>
        <taxon>Pentapetalae</taxon>
        <taxon>rosids</taxon>
        <taxon>malvids</taxon>
        <taxon>Myrtales</taxon>
        <taxon>Lythraceae</taxon>
        <taxon>Trapa</taxon>
    </lineage>
</organism>
<sequence>MLSKEGELEAAQRSLQGRKPTKKSSKEQNLSLTLTVDILPIYRFFTSATVSCPQDNSTWRTGVWNNACRLQSVIPSISKLRWRRQYGKR</sequence>
<evidence type="ECO:0000313" key="2">
    <source>
        <dbReference type="EMBL" id="KAK4749483.1"/>
    </source>
</evidence>
<comment type="caution">
    <text evidence="2">The sequence shown here is derived from an EMBL/GenBank/DDBJ whole genome shotgun (WGS) entry which is preliminary data.</text>
</comment>
<feature type="region of interest" description="Disordered" evidence="1">
    <location>
        <begin position="1"/>
        <end position="27"/>
    </location>
</feature>
<dbReference type="EMBL" id="JAXIOK010000018">
    <property type="protein sequence ID" value="KAK4749483.1"/>
    <property type="molecule type" value="Genomic_DNA"/>
</dbReference>
<dbReference type="AlphaFoldDB" id="A0AAN7JMF3"/>
<accession>A0AAN7JMF3</accession>
<gene>
    <name evidence="2" type="ORF">SAY87_026932</name>
</gene>
<protein>
    <submittedName>
        <fullName evidence="2">Uncharacterized protein</fullName>
    </submittedName>
</protein>
<evidence type="ECO:0000256" key="1">
    <source>
        <dbReference type="SAM" id="MobiDB-lite"/>
    </source>
</evidence>